<dbReference type="InterPro" id="IPR013087">
    <property type="entry name" value="Znf_C2H2_type"/>
</dbReference>
<dbReference type="PANTHER" id="PTHR24379">
    <property type="entry name" value="KRAB AND ZINC FINGER DOMAIN-CONTAINING"/>
    <property type="match status" value="1"/>
</dbReference>
<feature type="domain" description="C2H2-type" evidence="13">
    <location>
        <begin position="299"/>
        <end position="326"/>
    </location>
</feature>
<evidence type="ECO:0000256" key="9">
    <source>
        <dbReference type="ARBA" id="ARBA00023242"/>
    </source>
</evidence>
<dbReference type="PROSITE" id="PS00028">
    <property type="entry name" value="ZINC_FINGER_C2H2_1"/>
    <property type="match status" value="8"/>
</dbReference>
<keyword evidence="7" id="KW-0805">Transcription regulation</keyword>
<evidence type="ECO:0000256" key="11">
    <source>
        <dbReference type="PROSITE-ProRule" id="PRU01263"/>
    </source>
</evidence>
<protein>
    <submittedName>
        <fullName evidence="15">Uncharacterized protein</fullName>
    </submittedName>
</protein>
<keyword evidence="8" id="KW-0804">Transcription</keyword>
<feature type="domain" description="C2H2-type" evidence="13">
    <location>
        <begin position="551"/>
        <end position="578"/>
    </location>
</feature>
<reference evidence="16" key="1">
    <citation type="journal article" date="2008" name="Insect Biochem. Mol. Biol.">
        <title>The genome of a lepidopteran model insect, the silkworm Bombyx mori.</title>
        <authorList>
            <consortium name="International Silkworm Genome Consortium"/>
        </authorList>
    </citation>
    <scope>NUCLEOTIDE SEQUENCE [LARGE SCALE GENOMIC DNA]</scope>
    <source>
        <strain evidence="16">p50T</strain>
    </source>
</reference>
<comment type="subcellular location">
    <subcellularLocation>
        <location evidence="1">Nucleus</location>
    </subcellularLocation>
</comment>
<evidence type="ECO:0000256" key="4">
    <source>
        <dbReference type="ARBA" id="ARBA00022737"/>
    </source>
</evidence>
<dbReference type="FunFam" id="3.30.160.60:FF:000176">
    <property type="entry name" value="zinc finger protein 70"/>
    <property type="match status" value="1"/>
</dbReference>
<dbReference type="RefSeq" id="XP_012544945.2">
    <property type="nucleotide sequence ID" value="XM_012689491.4"/>
</dbReference>
<proteinExistence type="inferred from homology"/>
<evidence type="ECO:0000259" key="14">
    <source>
        <dbReference type="PROSITE" id="PS51915"/>
    </source>
</evidence>
<feature type="domain" description="C2H2-type" evidence="13">
    <location>
        <begin position="607"/>
        <end position="634"/>
    </location>
</feature>
<evidence type="ECO:0000313" key="16">
    <source>
        <dbReference type="Proteomes" id="UP000005204"/>
    </source>
</evidence>
<comment type="similarity">
    <text evidence="2">Belongs to the krueppel C2H2-type zinc-finger protein family.</text>
</comment>
<dbReference type="GO" id="GO:0008270">
    <property type="term" value="F:zinc ion binding"/>
    <property type="evidence" value="ECO:0007669"/>
    <property type="project" value="UniProtKB-UniRule"/>
</dbReference>
<feature type="compositionally biased region" description="Basic residues" evidence="12">
    <location>
        <begin position="231"/>
        <end position="241"/>
    </location>
</feature>
<feature type="region of interest" description="Disordered" evidence="12">
    <location>
        <begin position="672"/>
        <end position="691"/>
    </location>
</feature>
<dbReference type="AlphaFoldDB" id="A0A8R2C5P1"/>
<evidence type="ECO:0000256" key="5">
    <source>
        <dbReference type="ARBA" id="ARBA00022771"/>
    </source>
</evidence>
<feature type="domain" description="C2H2-type" evidence="13">
    <location>
        <begin position="475"/>
        <end position="503"/>
    </location>
</feature>
<feature type="domain" description="C2H2-type" evidence="13">
    <location>
        <begin position="579"/>
        <end position="606"/>
    </location>
</feature>
<evidence type="ECO:0000256" key="12">
    <source>
        <dbReference type="SAM" id="MobiDB-lite"/>
    </source>
</evidence>
<accession>A0A8R2C5P1</accession>
<feature type="domain" description="C2H2-type" evidence="13">
    <location>
        <begin position="635"/>
        <end position="663"/>
    </location>
</feature>
<dbReference type="FunFam" id="3.30.160.60:FF:000072">
    <property type="entry name" value="zinc finger protein 143 isoform X1"/>
    <property type="match status" value="1"/>
</dbReference>
<feature type="binding site" evidence="11">
    <location>
        <position position="15"/>
    </location>
    <ligand>
        <name>Zn(2+)</name>
        <dbReference type="ChEBI" id="CHEBI:29105"/>
    </ligand>
</feature>
<dbReference type="SUPFAM" id="SSF57716">
    <property type="entry name" value="Glucocorticoid receptor-like (DNA-binding domain)"/>
    <property type="match status" value="1"/>
</dbReference>
<keyword evidence="3 11" id="KW-0479">Metal-binding</keyword>
<evidence type="ECO:0000256" key="7">
    <source>
        <dbReference type="ARBA" id="ARBA00023015"/>
    </source>
</evidence>
<evidence type="ECO:0000256" key="1">
    <source>
        <dbReference type="ARBA" id="ARBA00004123"/>
    </source>
</evidence>
<keyword evidence="9" id="KW-0539">Nucleus</keyword>
<dbReference type="SMART" id="SM00868">
    <property type="entry name" value="zf-AD"/>
    <property type="match status" value="1"/>
</dbReference>
<feature type="binding site" evidence="11">
    <location>
        <position position="12"/>
    </location>
    <ligand>
        <name>Zn(2+)</name>
        <dbReference type="ChEBI" id="CHEBI:29105"/>
    </ligand>
</feature>
<evidence type="ECO:0000256" key="6">
    <source>
        <dbReference type="ARBA" id="ARBA00022833"/>
    </source>
</evidence>
<dbReference type="EnsemblMetazoa" id="XM_004924991.2">
    <property type="protein sequence ID" value="XP_004925048.2"/>
    <property type="gene ID" value="LOC101737100"/>
</dbReference>
<evidence type="ECO:0000256" key="2">
    <source>
        <dbReference type="ARBA" id="ARBA00006991"/>
    </source>
</evidence>
<dbReference type="FunFam" id="3.30.160.60:FF:000446">
    <property type="entry name" value="Zinc finger protein"/>
    <property type="match status" value="1"/>
</dbReference>
<dbReference type="Pfam" id="PF13894">
    <property type="entry name" value="zf-C2H2_4"/>
    <property type="match status" value="1"/>
</dbReference>
<keyword evidence="16" id="KW-1185">Reference proteome</keyword>
<keyword evidence="4" id="KW-0677">Repeat</keyword>
<dbReference type="EnsemblMetazoa" id="XM_012689491.3">
    <property type="protein sequence ID" value="XP_012544945.2"/>
    <property type="gene ID" value="LOC101737100"/>
</dbReference>
<evidence type="ECO:0000256" key="3">
    <source>
        <dbReference type="ARBA" id="ARBA00022723"/>
    </source>
</evidence>
<feature type="domain" description="C2H2-type" evidence="13">
    <location>
        <begin position="408"/>
        <end position="436"/>
    </location>
</feature>
<feature type="region of interest" description="Disordered" evidence="12">
    <location>
        <begin position="228"/>
        <end position="258"/>
    </location>
</feature>
<organism evidence="15 16">
    <name type="scientific">Bombyx mori</name>
    <name type="common">Silk moth</name>
    <dbReference type="NCBI Taxonomy" id="7091"/>
    <lineage>
        <taxon>Eukaryota</taxon>
        <taxon>Metazoa</taxon>
        <taxon>Ecdysozoa</taxon>
        <taxon>Arthropoda</taxon>
        <taxon>Hexapoda</taxon>
        <taxon>Insecta</taxon>
        <taxon>Pterygota</taxon>
        <taxon>Neoptera</taxon>
        <taxon>Endopterygota</taxon>
        <taxon>Lepidoptera</taxon>
        <taxon>Glossata</taxon>
        <taxon>Ditrysia</taxon>
        <taxon>Bombycoidea</taxon>
        <taxon>Bombycidae</taxon>
        <taxon>Bombycinae</taxon>
        <taxon>Bombyx</taxon>
    </lineage>
</organism>
<dbReference type="FunFam" id="3.30.160.60:FF:000193">
    <property type="entry name" value="Zinc finger protein 300"/>
    <property type="match status" value="1"/>
</dbReference>
<keyword evidence="5 10" id="KW-0863">Zinc-finger</keyword>
<dbReference type="PANTHER" id="PTHR24379:SF121">
    <property type="entry name" value="C2H2-TYPE DOMAIN-CONTAINING PROTEIN"/>
    <property type="match status" value="1"/>
</dbReference>
<feature type="binding site" evidence="11">
    <location>
        <position position="56"/>
    </location>
    <ligand>
        <name>Zn(2+)</name>
        <dbReference type="ChEBI" id="CHEBI:29105"/>
    </ligand>
</feature>
<evidence type="ECO:0000259" key="13">
    <source>
        <dbReference type="PROSITE" id="PS50157"/>
    </source>
</evidence>
<feature type="binding site" evidence="11">
    <location>
        <position position="53"/>
    </location>
    <ligand>
        <name>Zn(2+)</name>
        <dbReference type="ChEBI" id="CHEBI:29105"/>
    </ligand>
</feature>
<name>A0A8R2C5P1_BOMMO</name>
<dbReference type="InterPro" id="IPR036236">
    <property type="entry name" value="Znf_C2H2_sf"/>
</dbReference>
<dbReference type="Pfam" id="PF00096">
    <property type="entry name" value="zf-C2H2"/>
    <property type="match status" value="3"/>
</dbReference>
<dbReference type="GeneID" id="101737100"/>
<dbReference type="SMART" id="SM00355">
    <property type="entry name" value="ZnF_C2H2"/>
    <property type="match status" value="12"/>
</dbReference>
<dbReference type="Gene3D" id="3.30.160.60">
    <property type="entry name" value="Classic Zinc Finger"/>
    <property type="match status" value="8"/>
</dbReference>
<dbReference type="SUPFAM" id="SSF57667">
    <property type="entry name" value="beta-beta-alpha zinc fingers"/>
    <property type="match status" value="4"/>
</dbReference>
<dbReference type="Proteomes" id="UP000005204">
    <property type="component" value="Unassembled WGS sequence"/>
</dbReference>
<reference evidence="15" key="2">
    <citation type="submission" date="2022-06" db="UniProtKB">
        <authorList>
            <consortium name="EnsemblMetazoa"/>
        </authorList>
    </citation>
    <scope>IDENTIFICATION</scope>
    <source>
        <strain evidence="15">p50T (Dazao)</strain>
    </source>
</reference>
<keyword evidence="6 11" id="KW-0862">Zinc</keyword>
<dbReference type="GO" id="GO:0005634">
    <property type="term" value="C:nucleus"/>
    <property type="evidence" value="ECO:0007669"/>
    <property type="project" value="UniProtKB-SubCell"/>
</dbReference>
<evidence type="ECO:0000256" key="10">
    <source>
        <dbReference type="PROSITE-ProRule" id="PRU00042"/>
    </source>
</evidence>
<dbReference type="PROSITE" id="PS50157">
    <property type="entry name" value="ZINC_FINGER_C2H2_2"/>
    <property type="match status" value="7"/>
</dbReference>
<evidence type="ECO:0000256" key="8">
    <source>
        <dbReference type="ARBA" id="ARBA00023163"/>
    </source>
</evidence>
<sequence length="691" mass="79435">MNSSNMDKESVCRMCLQFNVKMYSLQSNPLQTYFEETLGVNPVCSMDLPQCVCYVCAALLQKYSRFKTKCLLGQSVLYQILNSGKKITITSVQELDRSNLKTPFAVYTETDVKTIHTVSDDPKLPIKEEIDIAIDSKTSLENDLQVNEIFRKDGEYVKDEDYGDFPSQLEETSDDEPLLMHKIKKAKKAKKKTTKKDKNKVDYILAEDFQGVEATDDSSALPPEITEVLQSRKRGRPSKKRVQAEPAGKKRRRTKNTGGVTEDDIVLEECCTITTLSQEEQLEEINKRQYSSNYMNAQYKCQLCYKGFIDTEAWRHHVSKHSPSAGAIECPVCKFRFENKRQFQKHASNHEKKYACNYCDHVSATTTQAKQHQRWHRGVTYKCQHCDEVSTKWTSYLSHVRMKHPSEFICGACGSSFVSRLGLAMHKTMMHKDLDEKSEAGPYCAECDVQFASLEAYKRHMVTSVKHAELTLTNNGCRVCGETFGSGHELRAHARRHHAKKRPKNYGKKPTNLTWPLKCDQCSQEVHSAREYWNHFRRTHPDKPYPIQKDHICDVCGKSFRGNAFLTYHKRTHSEERQFKCETCGKAFHNPGNLYMHEKIHSDLRPYSCSVCFKAFKGKGGLSRHFRCHTGERPYDCEICGKAFSQSNSLKVHVRTVHLKQPAPYVSRTRLERRLKAGTGKDKPHEPFAYT</sequence>
<feature type="domain" description="ZAD" evidence="14">
    <location>
        <begin position="10"/>
        <end position="80"/>
    </location>
</feature>
<dbReference type="PROSITE" id="PS51915">
    <property type="entry name" value="ZAD"/>
    <property type="match status" value="1"/>
</dbReference>
<dbReference type="KEGG" id="bmor:101737100"/>
<evidence type="ECO:0000313" key="15">
    <source>
        <dbReference type="EnsemblMetazoa" id="XP_012544945.2"/>
    </source>
</evidence>
<dbReference type="InterPro" id="IPR012934">
    <property type="entry name" value="Znf_AD"/>
</dbReference>